<dbReference type="eggNOG" id="ENOG502SAE9">
    <property type="taxonomic scope" value="Eukaryota"/>
</dbReference>
<protein>
    <submittedName>
        <fullName evidence="2">Uncharacterized protein</fullName>
    </submittedName>
</protein>
<feature type="compositionally biased region" description="Low complexity" evidence="1">
    <location>
        <begin position="59"/>
        <end position="76"/>
    </location>
</feature>
<dbReference type="AlphaFoldDB" id="A1CMW7"/>
<evidence type="ECO:0000256" key="1">
    <source>
        <dbReference type="SAM" id="MobiDB-lite"/>
    </source>
</evidence>
<dbReference type="VEuPathDB" id="FungiDB:ACLA_098460"/>
<proteinExistence type="predicted"/>
<dbReference type="STRING" id="344612.A1CMW7"/>
<feature type="compositionally biased region" description="Basic and acidic residues" evidence="1">
    <location>
        <begin position="148"/>
        <end position="157"/>
    </location>
</feature>
<accession>A1CMW7</accession>
<dbReference type="OrthoDB" id="5350396at2759"/>
<gene>
    <name evidence="2" type="ORF">ACLA_098460</name>
</gene>
<dbReference type="Proteomes" id="UP000006701">
    <property type="component" value="Unassembled WGS sequence"/>
</dbReference>
<feature type="region of interest" description="Disordered" evidence="1">
    <location>
        <begin position="1"/>
        <end position="104"/>
    </location>
</feature>
<reference evidence="2 3" key="1">
    <citation type="journal article" date="2008" name="PLoS Genet.">
        <title>Genomic islands in the pathogenic filamentous fungus Aspergillus fumigatus.</title>
        <authorList>
            <person name="Fedorova N.D."/>
            <person name="Khaldi N."/>
            <person name="Joardar V.S."/>
            <person name="Maiti R."/>
            <person name="Amedeo P."/>
            <person name="Anderson M.J."/>
            <person name="Crabtree J."/>
            <person name="Silva J.C."/>
            <person name="Badger J.H."/>
            <person name="Albarraq A."/>
            <person name="Angiuoli S."/>
            <person name="Bussey H."/>
            <person name="Bowyer P."/>
            <person name="Cotty P.J."/>
            <person name="Dyer P.S."/>
            <person name="Egan A."/>
            <person name="Galens K."/>
            <person name="Fraser-Liggett C.M."/>
            <person name="Haas B.J."/>
            <person name="Inman J.M."/>
            <person name="Kent R."/>
            <person name="Lemieux S."/>
            <person name="Malavazi I."/>
            <person name="Orvis J."/>
            <person name="Roemer T."/>
            <person name="Ronning C.M."/>
            <person name="Sundaram J.P."/>
            <person name="Sutton G."/>
            <person name="Turner G."/>
            <person name="Venter J.C."/>
            <person name="White O.R."/>
            <person name="Whitty B.R."/>
            <person name="Youngman P."/>
            <person name="Wolfe K.H."/>
            <person name="Goldman G.H."/>
            <person name="Wortman J.R."/>
            <person name="Jiang B."/>
            <person name="Denning D.W."/>
            <person name="Nierman W.C."/>
        </authorList>
    </citation>
    <scope>NUCLEOTIDE SEQUENCE [LARGE SCALE GENOMIC DNA]</scope>
    <source>
        <strain evidence="3">ATCC 1007 / CBS 513.65 / DSM 816 / NCTC 3887 / NRRL 1</strain>
    </source>
</reference>
<feature type="compositionally biased region" description="Polar residues" evidence="1">
    <location>
        <begin position="77"/>
        <end position="104"/>
    </location>
</feature>
<evidence type="ECO:0000313" key="3">
    <source>
        <dbReference type="Proteomes" id="UP000006701"/>
    </source>
</evidence>
<name>A1CMW7_ASPCL</name>
<dbReference type="RefSeq" id="XP_001270330.1">
    <property type="nucleotide sequence ID" value="XM_001270329.1"/>
</dbReference>
<feature type="compositionally biased region" description="Basic and acidic residues" evidence="1">
    <location>
        <begin position="1"/>
        <end position="12"/>
    </location>
</feature>
<dbReference type="OMA" id="TLLRMSM"/>
<feature type="region of interest" description="Disordered" evidence="1">
    <location>
        <begin position="668"/>
        <end position="689"/>
    </location>
</feature>
<dbReference type="EMBL" id="DS027058">
    <property type="protein sequence ID" value="EAW08904.1"/>
    <property type="molecule type" value="Genomic_DNA"/>
</dbReference>
<dbReference type="GeneID" id="4702313"/>
<evidence type="ECO:0000313" key="2">
    <source>
        <dbReference type="EMBL" id="EAW08904.1"/>
    </source>
</evidence>
<feature type="compositionally biased region" description="Polar residues" evidence="1">
    <location>
        <begin position="28"/>
        <end position="37"/>
    </location>
</feature>
<organism evidence="2 3">
    <name type="scientific">Aspergillus clavatus (strain ATCC 1007 / CBS 513.65 / DSM 816 / NCTC 3887 / NRRL 1 / QM 1276 / 107)</name>
    <dbReference type="NCBI Taxonomy" id="344612"/>
    <lineage>
        <taxon>Eukaryota</taxon>
        <taxon>Fungi</taxon>
        <taxon>Dikarya</taxon>
        <taxon>Ascomycota</taxon>
        <taxon>Pezizomycotina</taxon>
        <taxon>Eurotiomycetes</taxon>
        <taxon>Eurotiomycetidae</taxon>
        <taxon>Eurotiales</taxon>
        <taxon>Aspergillaceae</taxon>
        <taxon>Aspergillus</taxon>
        <taxon>Aspergillus subgen. Fumigati</taxon>
    </lineage>
</organism>
<dbReference type="HOGENOM" id="CLU_016938_0_0_1"/>
<feature type="region of interest" description="Disordered" evidence="1">
    <location>
        <begin position="143"/>
        <end position="180"/>
    </location>
</feature>
<feature type="compositionally biased region" description="Basic and acidic residues" evidence="1">
    <location>
        <begin position="669"/>
        <end position="689"/>
    </location>
</feature>
<sequence length="689" mass="77634">MSQSRRISDFFKRPHFALTDQETRADKTSATPTVAPQLSSPLTEPPSSSLVNSDSPQTLDDSASQLTQSLLLSVQDNSSNPTFQQSFQSSAGDPSPGASFNQSQRVVKNGKEVVISSDGEDTDSVASFELPEDPFLQFLKPGAAAAKQTKEDEKDINDSGMSLRSQSSKDTDTQKWSYSKPPKSSVTHYKFSLDDLVTQAVDDKETEAVITRIKATRKNADGSRSDVAQNKKVDEGVLTSALGDKDDELGLQRLLDAVRRTEAFELEKFWSFFDHETKSMPVLEFPRDSIAPGTYLAVLREPESRERAFNSGVLEFALSRAYLPDDLVSWIFHSVPSEPRESLRQAYCRVFKYATADRVRFLIRPDDIDSLFQRLGAKPKALAISESALPEPAPQDSHSRETPQHRACLLSVLELLRGATELFADDTRERILNVLFRLALDISLTSNATVCSELERTITATLESVPDDTADDLMHRVCIMVYNTFKDPVFQGRLLRHILPTSEWMAALRHRLALAFLINDPRSLTETSDVLRDLRRVIDLLRDQKFNTKRYRGKGHPEYDYSELNAITTLLNIVIDSGWSGMSFPTKDAEKEFNSEVDRLDSRITKIFVSIADSGASHLKRTLAKEALEMLHYRIVYSVRSRPPPKKMLFGEFVDKQGHQQTRLNYIKKRGEHDTKDTDIPIRTHEHLP</sequence>
<keyword evidence="3" id="KW-1185">Reference proteome</keyword>
<feature type="compositionally biased region" description="Low complexity" evidence="1">
    <location>
        <begin position="38"/>
        <end position="50"/>
    </location>
</feature>
<dbReference type="KEGG" id="act:ACLA_098460"/>